<evidence type="ECO:0000256" key="2">
    <source>
        <dbReference type="ARBA" id="ARBA00022670"/>
    </source>
</evidence>
<keyword evidence="10" id="KW-1185">Reference proteome</keyword>
<reference evidence="9 10" key="1">
    <citation type="submission" date="2021-11" db="EMBL/GenBank/DDBJ databases">
        <title>Draft genome sequence of Paenibacillus profundus YoMME, a new Gram-positive bacteria with exoelectrogenic properties.</title>
        <authorList>
            <person name="Hubenova Y."/>
            <person name="Hubenova E."/>
            <person name="Manasiev Y."/>
            <person name="Peykov S."/>
            <person name="Mitov M."/>
        </authorList>
    </citation>
    <scope>NUCLEOTIDE SEQUENCE [LARGE SCALE GENOMIC DNA]</scope>
    <source>
        <strain evidence="9 10">YoMME</strain>
    </source>
</reference>
<accession>A0ABS8Y9Q7</accession>
<proteinExistence type="inferred from homology"/>
<dbReference type="Proteomes" id="UP001199916">
    <property type="component" value="Unassembled WGS sequence"/>
</dbReference>
<keyword evidence="3" id="KW-0227">DNA damage</keyword>
<dbReference type="PANTHER" id="PTHR13604:SF0">
    <property type="entry name" value="ABASIC SITE PROCESSING PROTEIN HMCES"/>
    <property type="match status" value="1"/>
</dbReference>
<organism evidence="9 10">
    <name type="scientific">Paenibacillus profundus</name>
    <dbReference type="NCBI Taxonomy" id="1173085"/>
    <lineage>
        <taxon>Bacteria</taxon>
        <taxon>Bacillati</taxon>
        <taxon>Bacillota</taxon>
        <taxon>Bacilli</taxon>
        <taxon>Bacillales</taxon>
        <taxon>Paenibacillaceae</taxon>
        <taxon>Paenibacillus</taxon>
    </lineage>
</organism>
<dbReference type="RefSeq" id="WP_233695836.1">
    <property type="nucleotide sequence ID" value="NZ_JAJNBZ010000002.1"/>
</dbReference>
<dbReference type="InterPro" id="IPR003738">
    <property type="entry name" value="SRAP"/>
</dbReference>
<keyword evidence="5" id="KW-0190">Covalent protein-DNA linkage</keyword>
<evidence type="ECO:0000256" key="6">
    <source>
        <dbReference type="ARBA" id="ARBA00023125"/>
    </source>
</evidence>
<evidence type="ECO:0000256" key="4">
    <source>
        <dbReference type="ARBA" id="ARBA00022801"/>
    </source>
</evidence>
<keyword evidence="6" id="KW-0238">DNA-binding</keyword>
<dbReference type="SUPFAM" id="SSF143081">
    <property type="entry name" value="BB1717-like"/>
    <property type="match status" value="1"/>
</dbReference>
<comment type="caution">
    <text evidence="9">The sequence shown here is derived from an EMBL/GenBank/DDBJ whole genome shotgun (WGS) entry which is preliminary data.</text>
</comment>
<dbReference type="Gene3D" id="3.90.1680.10">
    <property type="entry name" value="SOS response associated peptidase-like"/>
    <property type="match status" value="1"/>
</dbReference>
<keyword evidence="2 8" id="KW-0645">Protease</keyword>
<gene>
    <name evidence="9" type="ORF">LQV63_04710</name>
</gene>
<dbReference type="Pfam" id="PF02586">
    <property type="entry name" value="SRAP"/>
    <property type="match status" value="1"/>
</dbReference>
<comment type="similarity">
    <text evidence="1 8">Belongs to the SOS response-associated peptidase family.</text>
</comment>
<dbReference type="InterPro" id="IPR036590">
    <property type="entry name" value="SRAP-like"/>
</dbReference>
<evidence type="ECO:0000256" key="5">
    <source>
        <dbReference type="ARBA" id="ARBA00023124"/>
    </source>
</evidence>
<keyword evidence="7" id="KW-0456">Lyase</keyword>
<evidence type="ECO:0000256" key="8">
    <source>
        <dbReference type="RuleBase" id="RU364100"/>
    </source>
</evidence>
<name>A0ABS8Y9Q7_9BACL</name>
<keyword evidence="4 8" id="KW-0378">Hydrolase</keyword>
<evidence type="ECO:0000256" key="7">
    <source>
        <dbReference type="ARBA" id="ARBA00023239"/>
    </source>
</evidence>
<evidence type="ECO:0000256" key="3">
    <source>
        <dbReference type="ARBA" id="ARBA00022763"/>
    </source>
</evidence>
<evidence type="ECO:0000313" key="9">
    <source>
        <dbReference type="EMBL" id="MCE5168613.1"/>
    </source>
</evidence>
<dbReference type="EC" id="3.4.-.-" evidence="8"/>
<dbReference type="PANTHER" id="PTHR13604">
    <property type="entry name" value="DC12-RELATED"/>
    <property type="match status" value="1"/>
</dbReference>
<evidence type="ECO:0000256" key="1">
    <source>
        <dbReference type="ARBA" id="ARBA00008136"/>
    </source>
</evidence>
<dbReference type="EMBL" id="JAJNBZ010000002">
    <property type="protein sequence ID" value="MCE5168613.1"/>
    <property type="molecule type" value="Genomic_DNA"/>
</dbReference>
<evidence type="ECO:0000313" key="10">
    <source>
        <dbReference type="Proteomes" id="UP001199916"/>
    </source>
</evidence>
<sequence length="224" mass="26222">MCRRFSLTADLPEVTQYFQINRVMFHYKHRFNISPTQTVPVVLQTGGERILDEYRWGMVPFWGKDSLNADIYAVHENSAYWKVVERQRCIIPCSGFYYWRQEGKKSYPMRAVLRTRGIFGVAGLYDIWKDSRGEEYRTCTLLMTRANDLIAEFDARMPAILEQSEAEAWLNSETTEVEALARMLRPYSPARMNVYPVSPLVNNDLYDTSDCIKEMDLKVAWVKN</sequence>
<protein>
    <recommendedName>
        <fullName evidence="8">Abasic site processing protein</fullName>
        <ecNumber evidence="8">3.4.-.-</ecNumber>
    </recommendedName>
</protein>